<dbReference type="OrthoDB" id="43695at2157"/>
<dbReference type="GeneID" id="41331912"/>
<dbReference type="SUPFAM" id="SSF159127">
    <property type="entry name" value="HupF/HypC-like"/>
    <property type="match status" value="1"/>
</dbReference>
<dbReference type="InterPro" id="IPR001109">
    <property type="entry name" value="Hydrogenase_HupF/HypC"/>
</dbReference>
<dbReference type="InterPro" id="IPR019812">
    <property type="entry name" value="Hydgase_assmbl_chp_CS"/>
</dbReference>
<dbReference type="PRINTS" id="PR00445">
    <property type="entry name" value="HUPFHYPC"/>
</dbReference>
<dbReference type="Gene3D" id="2.30.30.140">
    <property type="match status" value="1"/>
</dbReference>
<dbReference type="GO" id="GO:1902670">
    <property type="term" value="F:carbon dioxide binding"/>
    <property type="evidence" value="ECO:0007669"/>
    <property type="project" value="TreeGrafter"/>
</dbReference>
<organism evidence="2 3">
    <name type="scientific">Promethearchaeum syntrophicum</name>
    <dbReference type="NCBI Taxonomy" id="2594042"/>
    <lineage>
        <taxon>Archaea</taxon>
        <taxon>Promethearchaeati</taxon>
        <taxon>Promethearchaeota</taxon>
        <taxon>Promethearchaeia</taxon>
        <taxon>Promethearchaeales</taxon>
        <taxon>Promethearchaeaceae</taxon>
        <taxon>Promethearchaeum</taxon>
    </lineage>
</organism>
<dbReference type="RefSeq" id="WP_147665094.1">
    <property type="nucleotide sequence ID" value="NZ_CP042905.2"/>
</dbReference>
<name>A0A5B9DFM2_9ARCH</name>
<dbReference type="Pfam" id="PF01455">
    <property type="entry name" value="HupF_HypC"/>
    <property type="match status" value="1"/>
</dbReference>
<evidence type="ECO:0000313" key="2">
    <source>
        <dbReference type="EMBL" id="QEE18109.1"/>
    </source>
</evidence>
<dbReference type="PROSITE" id="PS01097">
    <property type="entry name" value="HUPF_HYPC"/>
    <property type="match status" value="1"/>
</dbReference>
<dbReference type="PANTHER" id="PTHR35177:SF2">
    <property type="entry name" value="HYDROGENASE MATURATION FACTOR HYBG"/>
    <property type="match status" value="1"/>
</dbReference>
<comment type="similarity">
    <text evidence="1">Belongs to the HupF/HypC family.</text>
</comment>
<proteinExistence type="inferred from homology"/>
<reference evidence="2 3" key="1">
    <citation type="journal article" date="2020" name="Nature">
        <title>Isolation of an archaeon at the prokaryote-eukaryote interface.</title>
        <authorList>
            <person name="Imachi H."/>
            <person name="Nobu M.K."/>
            <person name="Nakahara N."/>
            <person name="Morono Y."/>
            <person name="Ogawara M."/>
            <person name="Takaki Y."/>
            <person name="Takano Y."/>
            <person name="Uematsu K."/>
            <person name="Ikuta T."/>
            <person name="Ito M."/>
            <person name="Matsui Y."/>
            <person name="Miyazaki M."/>
            <person name="Murata K."/>
            <person name="Saito Y."/>
            <person name="Sakai S."/>
            <person name="Song C."/>
            <person name="Tasumi E."/>
            <person name="Yamanaka Y."/>
            <person name="Yamaguchi T."/>
            <person name="Kamagata Y."/>
            <person name="Tamaki H."/>
            <person name="Takai K."/>
        </authorList>
    </citation>
    <scope>NUCLEOTIDE SEQUENCE [LARGE SCALE GENOMIC DNA]</scope>
    <source>
        <strain evidence="2 3">MK-D1</strain>
    </source>
</reference>
<gene>
    <name evidence="2" type="ORF">DSAG12_03947</name>
</gene>
<dbReference type="PANTHER" id="PTHR35177">
    <property type="entry name" value="HYDROGENASE MATURATION FACTOR HYBG"/>
    <property type="match status" value="1"/>
</dbReference>
<evidence type="ECO:0000313" key="3">
    <source>
        <dbReference type="Proteomes" id="UP000321408"/>
    </source>
</evidence>
<dbReference type="Proteomes" id="UP000321408">
    <property type="component" value="Chromosome"/>
</dbReference>
<protein>
    <submittedName>
        <fullName evidence="2">HypC/HybG/HupF family hydrogenase formation chaperone</fullName>
    </submittedName>
</protein>
<dbReference type="AlphaFoldDB" id="A0A5B9DFM2"/>
<keyword evidence="3" id="KW-1185">Reference proteome</keyword>
<accession>A0A5B9DFM2</accession>
<sequence>MCLAIPAKILSIDGHKAIADFDGTKKSIVIALLPDIEVGKFVIVHAGYAIEEINEVAAKESLKLWRDLLEKDLIDKNDYV</sequence>
<evidence type="ECO:0000256" key="1">
    <source>
        <dbReference type="ARBA" id="ARBA00006018"/>
    </source>
</evidence>
<dbReference type="NCBIfam" id="TIGR00074">
    <property type="entry name" value="hypC_hupF"/>
    <property type="match status" value="1"/>
</dbReference>
<dbReference type="GO" id="GO:0005506">
    <property type="term" value="F:iron ion binding"/>
    <property type="evidence" value="ECO:0007669"/>
    <property type="project" value="TreeGrafter"/>
</dbReference>
<dbReference type="EMBL" id="CP042905">
    <property type="protein sequence ID" value="QEE18109.1"/>
    <property type="molecule type" value="Genomic_DNA"/>
</dbReference>
<dbReference type="KEGG" id="psyt:DSAG12_03947"/>
<reference evidence="2 3" key="2">
    <citation type="journal article" date="2024" name="Int. J. Syst. Evol. Microbiol.">
        <title>Promethearchaeum syntrophicum gen. nov., sp. nov., an anaerobic, obligately syntrophic archaeon, the first isolate of the lineage 'Asgard' archaea, and proposal of the new archaeal phylum Promethearchaeota phyl. nov. and kingdom Promethearchaeati regn. nov.</title>
        <authorList>
            <person name="Imachi H."/>
            <person name="Nobu M.K."/>
            <person name="Kato S."/>
            <person name="Takaki Y."/>
            <person name="Miyazaki M."/>
            <person name="Miyata M."/>
            <person name="Ogawara M."/>
            <person name="Saito Y."/>
            <person name="Sakai S."/>
            <person name="Tahara Y.O."/>
            <person name="Takano Y."/>
            <person name="Tasumi E."/>
            <person name="Uematsu K."/>
            <person name="Yoshimura T."/>
            <person name="Itoh T."/>
            <person name="Ohkuma M."/>
            <person name="Takai K."/>
        </authorList>
    </citation>
    <scope>NUCLEOTIDE SEQUENCE [LARGE SCALE GENOMIC DNA]</scope>
    <source>
        <strain evidence="2 3">MK-D1</strain>
    </source>
</reference>
<dbReference type="GO" id="GO:0051604">
    <property type="term" value="P:protein maturation"/>
    <property type="evidence" value="ECO:0007669"/>
    <property type="project" value="TreeGrafter"/>
</dbReference>